<gene>
    <name evidence="8" type="ORF">BJ979_001020</name>
</gene>
<evidence type="ECO:0000256" key="7">
    <source>
        <dbReference type="PROSITE-ProRule" id="PRU00418"/>
    </source>
</evidence>
<dbReference type="InterPro" id="IPR036542">
    <property type="entry name" value="PTS_IIA_lac/cel_sf"/>
</dbReference>
<feature type="binding site" evidence="6">
    <location>
        <position position="80"/>
    </location>
    <ligand>
        <name>Mg(2+)</name>
        <dbReference type="ChEBI" id="CHEBI:18420"/>
        <note>ligand shared between all trimeric partners</note>
    </ligand>
</feature>
<dbReference type="Pfam" id="PF02255">
    <property type="entry name" value="PTS_IIA"/>
    <property type="match status" value="1"/>
</dbReference>
<dbReference type="AlphaFoldDB" id="A0A852YAT0"/>
<evidence type="ECO:0000256" key="3">
    <source>
        <dbReference type="ARBA" id="ARBA00022679"/>
    </source>
</evidence>
<dbReference type="GO" id="GO:0009401">
    <property type="term" value="P:phosphoenolpyruvate-dependent sugar phosphotransferase system"/>
    <property type="evidence" value="ECO:0007669"/>
    <property type="project" value="UniProtKB-KW"/>
</dbReference>
<keyword evidence="6" id="KW-0479">Metal-binding</keyword>
<dbReference type="PROSITE" id="PS51095">
    <property type="entry name" value="PTS_EIIA_TYPE_3"/>
    <property type="match status" value="1"/>
</dbReference>
<keyword evidence="4" id="KW-0598">Phosphotransferase system</keyword>
<evidence type="ECO:0000256" key="5">
    <source>
        <dbReference type="PIRSR" id="PIRSR000699-1"/>
    </source>
</evidence>
<comment type="cofactor">
    <cofactor evidence="6">
        <name>Mg(2+)</name>
        <dbReference type="ChEBI" id="CHEBI:18420"/>
    </cofactor>
    <text evidence="6">Binds 1 Mg(2+) ion per trimer.</text>
</comment>
<keyword evidence="6" id="KW-0460">Magnesium</keyword>
<sequence>MNDEDYAAAFELISAAGGARSDAMLALRAARDGDEAGAQQLLAQADQQLLAAHRMQTTLIQQEAGGSPIPVNIILVHAQDHLTSAMITKDLAVEIVALHARLGARAGEQS</sequence>
<dbReference type="GO" id="GO:0046872">
    <property type="term" value="F:metal ion binding"/>
    <property type="evidence" value="ECO:0007669"/>
    <property type="project" value="UniProtKB-KW"/>
</dbReference>
<reference evidence="8 9" key="1">
    <citation type="submission" date="2020-07" db="EMBL/GenBank/DDBJ databases">
        <title>Sequencing the genomes of 1000 actinobacteria strains.</title>
        <authorList>
            <person name="Klenk H.-P."/>
        </authorList>
    </citation>
    <scope>NUCLEOTIDE SEQUENCE [LARGE SCALE GENOMIC DNA]</scope>
    <source>
        <strain evidence="8 9">DSM 23141</strain>
    </source>
</reference>
<dbReference type="EMBL" id="JACBZY010000001">
    <property type="protein sequence ID" value="NYG98394.1"/>
    <property type="molecule type" value="Genomic_DNA"/>
</dbReference>
<evidence type="ECO:0000256" key="1">
    <source>
        <dbReference type="ARBA" id="ARBA00022448"/>
    </source>
</evidence>
<dbReference type="RefSeq" id="WP_218853444.1">
    <property type="nucleotide sequence ID" value="NZ_JACBZY010000001.1"/>
</dbReference>
<keyword evidence="1" id="KW-0813">Transport</keyword>
<evidence type="ECO:0000256" key="4">
    <source>
        <dbReference type="ARBA" id="ARBA00022683"/>
    </source>
</evidence>
<accession>A0A852YAT0</accession>
<evidence type="ECO:0000256" key="6">
    <source>
        <dbReference type="PIRSR" id="PIRSR000699-2"/>
    </source>
</evidence>
<feature type="active site" description="Tele-phosphohistidine intermediate" evidence="5">
    <location>
        <position position="77"/>
    </location>
</feature>
<dbReference type="GO" id="GO:0016740">
    <property type="term" value="F:transferase activity"/>
    <property type="evidence" value="ECO:0007669"/>
    <property type="project" value="UniProtKB-KW"/>
</dbReference>
<proteinExistence type="predicted"/>
<dbReference type="PANTHER" id="PTHR34382">
    <property type="entry name" value="PTS SYSTEM N,N'-DIACETYLCHITOBIOSE-SPECIFIC EIIA COMPONENT"/>
    <property type="match status" value="1"/>
</dbReference>
<evidence type="ECO:0000256" key="2">
    <source>
        <dbReference type="ARBA" id="ARBA00022597"/>
    </source>
</evidence>
<dbReference type="SUPFAM" id="SSF46973">
    <property type="entry name" value="Enzyme IIa from lactose specific PTS, IIa-lac"/>
    <property type="match status" value="1"/>
</dbReference>
<dbReference type="Proteomes" id="UP000553888">
    <property type="component" value="Unassembled WGS sequence"/>
</dbReference>
<dbReference type="Gene3D" id="1.20.58.80">
    <property type="entry name" value="Phosphotransferase system, lactose/cellobiose-type IIA subunit"/>
    <property type="match status" value="1"/>
</dbReference>
<name>A0A852YAT0_9MICO</name>
<keyword evidence="9" id="KW-1185">Reference proteome</keyword>
<comment type="caution">
    <text evidence="8">The sequence shown here is derived from an EMBL/GenBank/DDBJ whole genome shotgun (WGS) entry which is preliminary data.</text>
</comment>
<feature type="modified residue" description="Phosphohistidine; by HPr" evidence="7">
    <location>
        <position position="77"/>
    </location>
</feature>
<dbReference type="InterPro" id="IPR003188">
    <property type="entry name" value="PTS_IIA_lac/cel"/>
</dbReference>
<keyword evidence="3" id="KW-0808">Transferase</keyword>
<dbReference type="PANTHER" id="PTHR34382:SF7">
    <property type="entry name" value="PTS SYSTEM N,N'-DIACETYLCHITOBIOSE-SPECIFIC EIIA COMPONENT"/>
    <property type="match status" value="1"/>
</dbReference>
<keyword evidence="2" id="KW-0762">Sugar transport</keyword>
<dbReference type="PIRSF" id="PIRSF000699">
    <property type="entry name" value="PTS_IILac_III"/>
    <property type="match status" value="1"/>
</dbReference>
<evidence type="ECO:0000313" key="9">
    <source>
        <dbReference type="Proteomes" id="UP000553888"/>
    </source>
</evidence>
<protein>
    <submittedName>
        <fullName evidence="8">PTS system cellobiose-specific IIA component</fullName>
    </submittedName>
</protein>
<evidence type="ECO:0000313" key="8">
    <source>
        <dbReference type="EMBL" id="NYG98394.1"/>
    </source>
</evidence>
<organism evidence="8 9">
    <name type="scientific">Schumannella luteola</name>
    <dbReference type="NCBI Taxonomy" id="472059"/>
    <lineage>
        <taxon>Bacteria</taxon>
        <taxon>Bacillati</taxon>
        <taxon>Actinomycetota</taxon>
        <taxon>Actinomycetes</taxon>
        <taxon>Micrococcales</taxon>
        <taxon>Microbacteriaceae</taxon>
        <taxon>Schumannella</taxon>
    </lineage>
</organism>